<keyword evidence="2" id="KW-0067">ATP-binding</keyword>
<sequence length="228" mass="26569">MVRLENSGPAIEINGLRFTYSGIYDHPLPRSKPLINNFSFPLNAEIAAFLSDLTTLWRRDVTFTGFEVPIQMDISVEKMIFEVGGIDPQGRSKLIKANINLSWRLHKVSDGQRRWVQICMRLLKPFKVLLLDEITVFLDVLAWDDLLKFLRRKCEEFMLLRKERDEESKRWEKREARGPPKFEEQKERSHVIGDPARALNNGLVAGRLHSIITGEDNFVFSFNRVLRN</sequence>
<reference evidence="4" key="1">
    <citation type="submission" date="2020-03" db="EMBL/GenBank/DDBJ databases">
        <title>A high-quality chromosome-level genome assembly of a woody plant with both climbing and erect habits, Rhamnella rubrinervis.</title>
        <authorList>
            <person name="Lu Z."/>
            <person name="Yang Y."/>
            <person name="Zhu X."/>
            <person name="Sun Y."/>
        </authorList>
    </citation>
    <scope>NUCLEOTIDE SEQUENCE</scope>
    <source>
        <strain evidence="4">BYM</strain>
        <tissue evidence="4">Leaf</tissue>
    </source>
</reference>
<dbReference type="AlphaFoldDB" id="A0A8K0H913"/>
<accession>A0A8K0H913</accession>
<organism evidence="4 5">
    <name type="scientific">Rhamnella rubrinervis</name>
    <dbReference type="NCBI Taxonomy" id="2594499"/>
    <lineage>
        <taxon>Eukaryota</taxon>
        <taxon>Viridiplantae</taxon>
        <taxon>Streptophyta</taxon>
        <taxon>Embryophyta</taxon>
        <taxon>Tracheophyta</taxon>
        <taxon>Spermatophyta</taxon>
        <taxon>Magnoliopsida</taxon>
        <taxon>eudicotyledons</taxon>
        <taxon>Gunneridae</taxon>
        <taxon>Pentapetalae</taxon>
        <taxon>rosids</taxon>
        <taxon>fabids</taxon>
        <taxon>Rosales</taxon>
        <taxon>Rhamnaceae</taxon>
        <taxon>rhamnoid group</taxon>
        <taxon>Rhamneae</taxon>
        <taxon>Rhamnella</taxon>
    </lineage>
</organism>
<dbReference type="EMBL" id="VOIH02000004">
    <property type="protein sequence ID" value="KAF3448186.1"/>
    <property type="molecule type" value="Genomic_DNA"/>
</dbReference>
<dbReference type="GO" id="GO:0005524">
    <property type="term" value="F:ATP binding"/>
    <property type="evidence" value="ECO:0007669"/>
    <property type="project" value="UniProtKB-KW"/>
</dbReference>
<evidence type="ECO:0000256" key="3">
    <source>
        <dbReference type="SAM" id="MobiDB-lite"/>
    </source>
</evidence>
<evidence type="ECO:0000313" key="4">
    <source>
        <dbReference type="EMBL" id="KAF3448186.1"/>
    </source>
</evidence>
<evidence type="ECO:0000256" key="2">
    <source>
        <dbReference type="ARBA" id="ARBA00022840"/>
    </source>
</evidence>
<keyword evidence="5" id="KW-1185">Reference proteome</keyword>
<dbReference type="PANTHER" id="PTHR43158">
    <property type="entry name" value="SKFA PEPTIDE EXPORT ATP-BINDING PROTEIN SKFE"/>
    <property type="match status" value="1"/>
</dbReference>
<proteinExistence type="predicted"/>
<dbReference type="SUPFAM" id="SSF52540">
    <property type="entry name" value="P-loop containing nucleoside triphosphate hydrolases"/>
    <property type="match status" value="1"/>
</dbReference>
<feature type="region of interest" description="Disordered" evidence="3">
    <location>
        <begin position="169"/>
        <end position="188"/>
    </location>
</feature>
<name>A0A8K0H913_9ROSA</name>
<gene>
    <name evidence="4" type="ORF">FNV43_RR08898</name>
</gene>
<keyword evidence="1" id="KW-0547">Nucleotide-binding</keyword>
<dbReference type="Proteomes" id="UP000796880">
    <property type="component" value="Unassembled WGS sequence"/>
</dbReference>
<dbReference type="OrthoDB" id="6512918at2759"/>
<dbReference type="Gene3D" id="3.40.50.300">
    <property type="entry name" value="P-loop containing nucleotide triphosphate hydrolases"/>
    <property type="match status" value="1"/>
</dbReference>
<dbReference type="InterPro" id="IPR027417">
    <property type="entry name" value="P-loop_NTPase"/>
</dbReference>
<comment type="caution">
    <text evidence="4">The sequence shown here is derived from an EMBL/GenBank/DDBJ whole genome shotgun (WGS) entry which is preliminary data.</text>
</comment>
<evidence type="ECO:0000256" key="1">
    <source>
        <dbReference type="ARBA" id="ARBA00022741"/>
    </source>
</evidence>
<dbReference type="CDD" id="cd00267">
    <property type="entry name" value="ABC_ATPase"/>
    <property type="match status" value="1"/>
</dbReference>
<protein>
    <submittedName>
        <fullName evidence="4">Uncharacterized protein</fullName>
    </submittedName>
</protein>
<evidence type="ECO:0000313" key="5">
    <source>
        <dbReference type="Proteomes" id="UP000796880"/>
    </source>
</evidence>
<dbReference type="PANTHER" id="PTHR43158:SF12">
    <property type="entry name" value="ABC TRANSPORTER FAMILY PROTEIN"/>
    <property type="match status" value="1"/>
</dbReference>